<comment type="similarity">
    <text evidence="1">Belongs to the TPD52 family.</text>
</comment>
<proteinExistence type="inferred from homology"/>
<dbReference type="Proteomes" id="UP001445076">
    <property type="component" value="Unassembled WGS sequence"/>
</dbReference>
<organism evidence="4 5">
    <name type="scientific">Cherax quadricarinatus</name>
    <name type="common">Australian red claw crayfish</name>
    <dbReference type="NCBI Taxonomy" id="27406"/>
    <lineage>
        <taxon>Eukaryota</taxon>
        <taxon>Metazoa</taxon>
        <taxon>Ecdysozoa</taxon>
        <taxon>Arthropoda</taxon>
        <taxon>Crustacea</taxon>
        <taxon>Multicrustacea</taxon>
        <taxon>Malacostraca</taxon>
        <taxon>Eumalacostraca</taxon>
        <taxon>Eucarida</taxon>
        <taxon>Decapoda</taxon>
        <taxon>Pleocyemata</taxon>
        <taxon>Astacidea</taxon>
        <taxon>Parastacoidea</taxon>
        <taxon>Parastacidae</taxon>
        <taxon>Cherax</taxon>
    </lineage>
</organism>
<dbReference type="PANTHER" id="PTHR19307:SF14">
    <property type="entry name" value="TUMOR PROTEIN D52"/>
    <property type="match status" value="1"/>
</dbReference>
<reference evidence="4 5" key="1">
    <citation type="journal article" date="2024" name="BMC Genomics">
        <title>Genome assembly of redclaw crayfish (Cherax quadricarinatus) provides insights into its immune adaptation and hypoxia tolerance.</title>
        <authorList>
            <person name="Liu Z."/>
            <person name="Zheng J."/>
            <person name="Li H."/>
            <person name="Fang K."/>
            <person name="Wang S."/>
            <person name="He J."/>
            <person name="Zhou D."/>
            <person name="Weng S."/>
            <person name="Chi M."/>
            <person name="Gu Z."/>
            <person name="He J."/>
            <person name="Li F."/>
            <person name="Wang M."/>
        </authorList>
    </citation>
    <scope>NUCLEOTIDE SEQUENCE [LARGE SCALE GENOMIC DNA]</scope>
    <source>
        <strain evidence="4">ZL_2023a</strain>
    </source>
</reference>
<accession>A0AAW0Y8T6</accession>
<feature type="compositionally biased region" description="Polar residues" evidence="3">
    <location>
        <begin position="500"/>
        <end position="517"/>
    </location>
</feature>
<feature type="compositionally biased region" description="Polar residues" evidence="3">
    <location>
        <begin position="7"/>
        <end position="24"/>
    </location>
</feature>
<feature type="compositionally biased region" description="Low complexity" evidence="3">
    <location>
        <begin position="147"/>
        <end position="158"/>
    </location>
</feature>
<keyword evidence="2" id="KW-0175">Coiled coil</keyword>
<feature type="region of interest" description="Disordered" evidence="3">
    <location>
        <begin position="1"/>
        <end position="24"/>
    </location>
</feature>
<evidence type="ECO:0000256" key="1">
    <source>
        <dbReference type="ARBA" id="ARBA00005702"/>
    </source>
</evidence>
<evidence type="ECO:0000256" key="3">
    <source>
        <dbReference type="SAM" id="MobiDB-lite"/>
    </source>
</evidence>
<dbReference type="AlphaFoldDB" id="A0AAW0Y8T6"/>
<dbReference type="Pfam" id="PF04201">
    <property type="entry name" value="TPD52"/>
    <property type="match status" value="1"/>
</dbReference>
<dbReference type="PANTHER" id="PTHR19307">
    <property type="entry name" value="TUMOR PROTEIN D52"/>
    <property type="match status" value="1"/>
</dbReference>
<evidence type="ECO:0000313" key="4">
    <source>
        <dbReference type="EMBL" id="KAK8753298.1"/>
    </source>
</evidence>
<gene>
    <name evidence="4" type="ORF">OTU49_003720</name>
</gene>
<dbReference type="EMBL" id="JARKIK010000003">
    <property type="protein sequence ID" value="KAK8753298.1"/>
    <property type="molecule type" value="Genomic_DNA"/>
</dbReference>
<comment type="caution">
    <text evidence="4">The sequence shown here is derived from an EMBL/GenBank/DDBJ whole genome shotgun (WGS) entry which is preliminary data.</text>
</comment>
<feature type="compositionally biased region" description="Basic and acidic residues" evidence="3">
    <location>
        <begin position="482"/>
        <end position="493"/>
    </location>
</feature>
<sequence>MAHSQEDIQNNNFQVEPDPLTTSPTATRININQPVTSTAVFTSSSVLAQIVARNLDNQTDDTAPNSLGSITYNDEYLEDPLPDLTLENLRIPEEYGDPSLGYEFINPVESESRLDNSAALLKQLEGLGVRVKEDYISLDFDLTSRSASVSSVSDPGSAGEDHDLPSLSHLESPRYRNRGALSGQSVFISSRQREHVCLEKLDRLQEDDHDEVFAAIEELDHEVAEAEILPSGGVKVTYENYKKEYRPRISPHHNFLKFLETVHSGAVTEEVADVSPEALSEPLNTFEARYRRALLAFQRGVLRSDLRVRNLSTLPSKYAQKLRKFLAEEVSYNAVTPDSGVHETFNALSPEEQEKQREEWKSELIKTEEEIQTLRQVLGSKVKHAQDLKRRLGITVWREFTEDFNNSMKTVRESQTYQKTAGAMSAVGEKTSSLFGGIGAKFGQLKETPTFKSFEERVGGVYSAARTRMGGSGSNSTQDFEEALKEAEGEKAALEAANGGTVQSTTPGTDVSQPAAS</sequence>
<feature type="region of interest" description="Disordered" evidence="3">
    <location>
        <begin position="467"/>
        <end position="517"/>
    </location>
</feature>
<dbReference type="InterPro" id="IPR007327">
    <property type="entry name" value="TPD52"/>
</dbReference>
<evidence type="ECO:0000313" key="5">
    <source>
        <dbReference type="Proteomes" id="UP001445076"/>
    </source>
</evidence>
<keyword evidence="5" id="KW-1185">Reference proteome</keyword>
<evidence type="ECO:0008006" key="6">
    <source>
        <dbReference type="Google" id="ProtNLM"/>
    </source>
</evidence>
<dbReference type="GO" id="GO:0005737">
    <property type="term" value="C:cytoplasm"/>
    <property type="evidence" value="ECO:0007669"/>
    <property type="project" value="TreeGrafter"/>
</dbReference>
<evidence type="ECO:0000256" key="2">
    <source>
        <dbReference type="ARBA" id="ARBA00023054"/>
    </source>
</evidence>
<protein>
    <recommendedName>
        <fullName evidence="6">Tumor protein D54</fullName>
    </recommendedName>
</protein>
<name>A0AAW0Y8T6_CHEQU</name>
<feature type="region of interest" description="Disordered" evidence="3">
    <location>
        <begin position="147"/>
        <end position="171"/>
    </location>
</feature>